<evidence type="ECO:0000313" key="1">
    <source>
        <dbReference type="EMBL" id="TWT93050.1"/>
    </source>
</evidence>
<dbReference type="AlphaFoldDB" id="A0A5C6A163"/>
<sequence length="97" mass="10468">MRRFGFRVVLAGLSQASEGLAHALYDAGCTDTSVSSQSGVVAVQFQRQSDSLEIAMLEARGQIEAAGFEIQRIEIDSQQLSAIASEVQTIAVGNHWR</sequence>
<accession>A0A5C6A163</accession>
<dbReference type="OrthoDB" id="282388at2"/>
<dbReference type="Proteomes" id="UP000316213">
    <property type="component" value="Unassembled WGS sequence"/>
</dbReference>
<keyword evidence="2" id="KW-1185">Reference proteome</keyword>
<gene>
    <name evidence="1" type="ORF">Pla100_43660</name>
</gene>
<dbReference type="EMBL" id="SJPM01000010">
    <property type="protein sequence ID" value="TWT93050.1"/>
    <property type="molecule type" value="Genomic_DNA"/>
</dbReference>
<comment type="caution">
    <text evidence="1">The sequence shown here is derived from an EMBL/GenBank/DDBJ whole genome shotgun (WGS) entry which is preliminary data.</text>
</comment>
<evidence type="ECO:0000313" key="2">
    <source>
        <dbReference type="Proteomes" id="UP000316213"/>
    </source>
</evidence>
<organism evidence="1 2">
    <name type="scientific">Neorhodopirellula pilleata</name>
    <dbReference type="NCBI Taxonomy" id="2714738"/>
    <lineage>
        <taxon>Bacteria</taxon>
        <taxon>Pseudomonadati</taxon>
        <taxon>Planctomycetota</taxon>
        <taxon>Planctomycetia</taxon>
        <taxon>Pirellulales</taxon>
        <taxon>Pirellulaceae</taxon>
        <taxon>Neorhodopirellula</taxon>
    </lineage>
</organism>
<dbReference type="RefSeq" id="WP_146579829.1">
    <property type="nucleotide sequence ID" value="NZ_SJPM01000010.1"/>
</dbReference>
<name>A0A5C6A163_9BACT</name>
<reference evidence="1 2" key="1">
    <citation type="submission" date="2019-02" db="EMBL/GenBank/DDBJ databases">
        <title>Deep-cultivation of Planctomycetes and their phenomic and genomic characterization uncovers novel biology.</title>
        <authorList>
            <person name="Wiegand S."/>
            <person name="Jogler M."/>
            <person name="Boedeker C."/>
            <person name="Pinto D."/>
            <person name="Vollmers J."/>
            <person name="Rivas-Marin E."/>
            <person name="Kohn T."/>
            <person name="Peeters S.H."/>
            <person name="Heuer A."/>
            <person name="Rast P."/>
            <person name="Oberbeckmann S."/>
            <person name="Bunk B."/>
            <person name="Jeske O."/>
            <person name="Meyerdierks A."/>
            <person name="Storesund J.E."/>
            <person name="Kallscheuer N."/>
            <person name="Luecker S."/>
            <person name="Lage O.M."/>
            <person name="Pohl T."/>
            <person name="Merkel B.J."/>
            <person name="Hornburger P."/>
            <person name="Mueller R.-W."/>
            <person name="Bruemmer F."/>
            <person name="Labrenz M."/>
            <person name="Spormann A.M."/>
            <person name="Op Den Camp H."/>
            <person name="Overmann J."/>
            <person name="Amann R."/>
            <person name="Jetten M.S.M."/>
            <person name="Mascher T."/>
            <person name="Medema M.H."/>
            <person name="Devos D.P."/>
            <person name="Kaster A.-K."/>
            <person name="Ovreas L."/>
            <person name="Rohde M."/>
            <person name="Galperin M.Y."/>
            <person name="Jogler C."/>
        </authorList>
    </citation>
    <scope>NUCLEOTIDE SEQUENCE [LARGE SCALE GENOMIC DNA]</scope>
    <source>
        <strain evidence="1 2">Pla100</strain>
    </source>
</reference>
<proteinExistence type="predicted"/>
<protein>
    <submittedName>
        <fullName evidence="1">Uncharacterized protein</fullName>
    </submittedName>
</protein>